<dbReference type="Pfam" id="PF00698">
    <property type="entry name" value="Acyl_transf_1"/>
    <property type="match status" value="1"/>
</dbReference>
<protein>
    <recommendedName>
        <fullName evidence="9">Malonyl-CoA:ACP transacylase (MAT) domain-containing protein</fullName>
    </recommendedName>
</protein>
<dbReference type="InterPro" id="IPR050091">
    <property type="entry name" value="PKS_NRPS_Biosynth_Enz"/>
</dbReference>
<dbReference type="SUPFAM" id="SSF52151">
    <property type="entry name" value="FabD/lysophospholipase-like"/>
    <property type="match status" value="1"/>
</dbReference>
<dbReference type="Gene3D" id="3.40.366.10">
    <property type="entry name" value="Malonyl-Coenzyme A Acyl Carrier Protein, domain 2"/>
    <property type="match status" value="1"/>
</dbReference>
<dbReference type="InterPro" id="IPR014043">
    <property type="entry name" value="Acyl_transferase_dom"/>
</dbReference>
<dbReference type="PANTHER" id="PTHR43775">
    <property type="entry name" value="FATTY ACID SYNTHASE"/>
    <property type="match status" value="1"/>
</dbReference>
<feature type="domain" description="Polyketide synthase C-terminal extension" evidence="6">
    <location>
        <begin position="77"/>
        <end position="165"/>
    </location>
</feature>
<evidence type="ECO:0000259" key="6">
    <source>
        <dbReference type="Pfam" id="PF16197"/>
    </source>
</evidence>
<feature type="domain" description="Malonyl-CoA:ACP transacylase (MAT)" evidence="5">
    <location>
        <begin position="285"/>
        <end position="348"/>
    </location>
</feature>
<keyword evidence="2" id="KW-0597">Phosphoprotein</keyword>
<dbReference type="InterPro" id="IPR016039">
    <property type="entry name" value="Thiolase-like"/>
</dbReference>
<dbReference type="InterPro" id="IPR016035">
    <property type="entry name" value="Acyl_Trfase/lysoPLipase"/>
</dbReference>
<dbReference type="Gene3D" id="3.40.47.10">
    <property type="match status" value="2"/>
</dbReference>
<keyword evidence="1" id="KW-0596">Phosphopantetheine</keyword>
<comment type="caution">
    <text evidence="7">The sequence shown here is derived from an EMBL/GenBank/DDBJ whole genome shotgun (WGS) entry which is preliminary data.</text>
</comment>
<evidence type="ECO:0000259" key="5">
    <source>
        <dbReference type="Pfam" id="PF00698"/>
    </source>
</evidence>
<evidence type="ECO:0000256" key="2">
    <source>
        <dbReference type="ARBA" id="ARBA00022553"/>
    </source>
</evidence>
<organism evidence="7 8">
    <name type="scientific">Monosporascus cannonballus</name>
    <dbReference type="NCBI Taxonomy" id="155416"/>
    <lineage>
        <taxon>Eukaryota</taxon>
        <taxon>Fungi</taxon>
        <taxon>Dikarya</taxon>
        <taxon>Ascomycota</taxon>
        <taxon>Pezizomycotina</taxon>
        <taxon>Sordariomycetes</taxon>
        <taxon>Xylariomycetidae</taxon>
        <taxon>Xylariales</taxon>
        <taxon>Xylariales incertae sedis</taxon>
        <taxon>Monosporascus</taxon>
    </lineage>
</organism>
<dbReference type="Pfam" id="PF16197">
    <property type="entry name" value="KAsynt_C_assoc"/>
    <property type="match status" value="1"/>
</dbReference>
<keyword evidence="8" id="KW-1185">Reference proteome</keyword>
<evidence type="ECO:0000256" key="1">
    <source>
        <dbReference type="ARBA" id="ARBA00022450"/>
    </source>
</evidence>
<dbReference type="Proteomes" id="UP000294003">
    <property type="component" value="Unassembled WGS sequence"/>
</dbReference>
<reference evidence="7 8" key="1">
    <citation type="submission" date="2018-06" db="EMBL/GenBank/DDBJ databases">
        <title>Complete Genomes of Monosporascus.</title>
        <authorList>
            <person name="Robinson A.J."/>
            <person name="Natvig D.O."/>
        </authorList>
    </citation>
    <scope>NUCLEOTIDE SEQUENCE [LARGE SCALE GENOMIC DNA]</scope>
    <source>
        <strain evidence="7 8">CBS 609.92</strain>
    </source>
</reference>
<sequence length="374" mass="39706">MPGAASQSALIRDACSRFGLYYTNPSERCQYFEANRAGAAAGDSIEVDAIHRAFSGILRESRPTAQSLGRQQTPSSHDRLEVPVQAIPWPATEEGNVRRVSVNSFGFGSTNAHAIVEQYPSSTTTQDKALNGDSLSTPLMFSVSFESSLAASVEAFAAMLDDTSNGKFATMKDITATLQSRRSNLPVKFAVTGPKGQRIAAKLQMVLEAPQPGLGVRPKFIQGVKSKVCVPPLDRERNGHPWEPICSNPVPHSARLEGPGDLPAELPSPSKRSLTKKLAKPSATSRVSEAEISQPLCTTVQVALVDVLPESGITFDRVIGHSSGEIWAAYAAGFITARGAIRIAYLCGTSAKFARTDDDGGGGSGGNGCRRAFV</sequence>
<gene>
    <name evidence="7" type="ORF">DL762_001623</name>
</gene>
<proteinExistence type="predicted"/>
<dbReference type="InterPro" id="IPR032821">
    <property type="entry name" value="PKS_assoc"/>
</dbReference>
<name>A0ABY0HG96_9PEZI</name>
<dbReference type="SUPFAM" id="SSF53901">
    <property type="entry name" value="Thiolase-like"/>
    <property type="match status" value="1"/>
</dbReference>
<evidence type="ECO:0000256" key="3">
    <source>
        <dbReference type="ARBA" id="ARBA00022679"/>
    </source>
</evidence>
<evidence type="ECO:0008006" key="9">
    <source>
        <dbReference type="Google" id="ProtNLM"/>
    </source>
</evidence>
<dbReference type="PANTHER" id="PTHR43775:SF20">
    <property type="entry name" value="HYBRID PKS-NRPS SYNTHETASE APDA"/>
    <property type="match status" value="1"/>
</dbReference>
<dbReference type="InterPro" id="IPR001227">
    <property type="entry name" value="Ac_transferase_dom_sf"/>
</dbReference>
<evidence type="ECO:0000313" key="7">
    <source>
        <dbReference type="EMBL" id="RYO92477.1"/>
    </source>
</evidence>
<evidence type="ECO:0000256" key="4">
    <source>
        <dbReference type="SAM" id="MobiDB-lite"/>
    </source>
</evidence>
<feature type="region of interest" description="Disordered" evidence="4">
    <location>
        <begin position="238"/>
        <end position="286"/>
    </location>
</feature>
<evidence type="ECO:0000313" key="8">
    <source>
        <dbReference type="Proteomes" id="UP000294003"/>
    </source>
</evidence>
<accession>A0ABY0HG96</accession>
<dbReference type="EMBL" id="QJNS01000027">
    <property type="protein sequence ID" value="RYO92477.1"/>
    <property type="molecule type" value="Genomic_DNA"/>
</dbReference>
<keyword evidence="3" id="KW-0808">Transferase</keyword>